<dbReference type="InterPro" id="IPR011042">
    <property type="entry name" value="6-blade_b-propeller_TolB-like"/>
</dbReference>
<comment type="subcellular location">
    <subcellularLocation>
        <location evidence="1">Secreted</location>
    </subcellularLocation>
</comment>
<evidence type="ECO:0008006" key="6">
    <source>
        <dbReference type="Google" id="ProtNLM"/>
    </source>
</evidence>
<dbReference type="Pfam" id="PF03022">
    <property type="entry name" value="MRJP"/>
    <property type="match status" value="1"/>
</dbReference>
<feature type="transmembrane region" description="Helical" evidence="3">
    <location>
        <begin position="9"/>
        <end position="31"/>
    </location>
</feature>
<dbReference type="AlphaFoldDB" id="A0A563VUY9"/>
<keyword evidence="2" id="KW-0964">Secreted</keyword>
<evidence type="ECO:0000256" key="1">
    <source>
        <dbReference type="ARBA" id="ARBA00004613"/>
    </source>
</evidence>
<evidence type="ECO:0000313" key="4">
    <source>
        <dbReference type="EMBL" id="VEP15294.1"/>
    </source>
</evidence>
<gene>
    <name evidence="4" type="ORF">H1P_3210006</name>
</gene>
<organism evidence="4 5">
    <name type="scientific">Hyella patelloides LEGE 07179</name>
    <dbReference type="NCBI Taxonomy" id="945734"/>
    <lineage>
        <taxon>Bacteria</taxon>
        <taxon>Bacillati</taxon>
        <taxon>Cyanobacteriota</taxon>
        <taxon>Cyanophyceae</taxon>
        <taxon>Pleurocapsales</taxon>
        <taxon>Hyellaceae</taxon>
        <taxon>Hyella</taxon>
    </lineage>
</organism>
<sequence length="385" mass="42098">MKFRLSRFVAYLISVTIIVFFISTILNPAVLSSSQIQDIEIVAEFSSEHPPGNIAITPQGRLIMSQHQFFGAPLRVVEVMDNGSVVAFPNEAWSSEPNSNGVGLHTVLGLRSDENGVVWMLDRAKPASEADPSSGNGQPGKIVAWDTINNELYQVIYIPQPIIKDSPFLNDLAVDLEHNAIYITDTAGGNDSALIVVDLNTGFSRRVLEGDRSTRPEDIAMVIDDRTITLAGEPAKIGVNPITVDPDNQWVYYAPMSGTSLYRIATADLLDESLSSEELSSKVQRYGDKPICDGITVDGAGNVYITSITDNAIGVVEPSGNYRTLYQDDNLLRWTDGMAFSKDNYVYVTLNQLHNSPPLNNDENAAQPPFYLVRFPALASGKVGR</sequence>
<evidence type="ECO:0000256" key="3">
    <source>
        <dbReference type="SAM" id="Phobius"/>
    </source>
</evidence>
<protein>
    <recommendedName>
        <fullName evidence="6">Major royal jelly protein</fullName>
    </recommendedName>
</protein>
<accession>A0A563VUY9</accession>
<evidence type="ECO:0000313" key="5">
    <source>
        <dbReference type="Proteomes" id="UP000320055"/>
    </source>
</evidence>
<dbReference type="PANTHER" id="PTHR10009:SF18">
    <property type="entry name" value="PROTEIN YELLOW-LIKE PROTEIN"/>
    <property type="match status" value="1"/>
</dbReference>
<dbReference type="SUPFAM" id="SSF63829">
    <property type="entry name" value="Calcium-dependent phosphotriesterase"/>
    <property type="match status" value="1"/>
</dbReference>
<dbReference type="PANTHER" id="PTHR10009">
    <property type="entry name" value="PROTEIN YELLOW-RELATED"/>
    <property type="match status" value="1"/>
</dbReference>
<dbReference type="EMBL" id="CAACVJ010000248">
    <property type="protein sequence ID" value="VEP15294.1"/>
    <property type="molecule type" value="Genomic_DNA"/>
</dbReference>
<dbReference type="Gene3D" id="2.120.10.30">
    <property type="entry name" value="TolB, C-terminal domain"/>
    <property type="match status" value="1"/>
</dbReference>
<dbReference type="GO" id="GO:0005576">
    <property type="term" value="C:extracellular region"/>
    <property type="evidence" value="ECO:0007669"/>
    <property type="project" value="UniProtKB-SubCell"/>
</dbReference>
<dbReference type="RefSeq" id="WP_144874033.1">
    <property type="nucleotide sequence ID" value="NZ_LR214059.1"/>
</dbReference>
<reference evidence="4 5" key="1">
    <citation type="submission" date="2019-01" db="EMBL/GenBank/DDBJ databases">
        <authorList>
            <person name="Brito A."/>
        </authorList>
    </citation>
    <scope>NUCLEOTIDE SEQUENCE [LARGE SCALE GENOMIC DNA]</scope>
    <source>
        <strain evidence="4">1</strain>
    </source>
</reference>
<keyword evidence="5" id="KW-1185">Reference proteome</keyword>
<keyword evidence="3" id="KW-0812">Transmembrane</keyword>
<name>A0A563VUY9_9CYAN</name>
<dbReference type="InterPro" id="IPR017996">
    <property type="entry name" value="MRJP/yellow-related"/>
</dbReference>
<dbReference type="Proteomes" id="UP000320055">
    <property type="component" value="Unassembled WGS sequence"/>
</dbReference>
<keyword evidence="3" id="KW-0472">Membrane</keyword>
<dbReference type="OrthoDB" id="9797664at2"/>
<proteinExistence type="predicted"/>
<evidence type="ECO:0000256" key="2">
    <source>
        <dbReference type="ARBA" id="ARBA00022525"/>
    </source>
</evidence>
<keyword evidence="3" id="KW-1133">Transmembrane helix</keyword>